<evidence type="ECO:0000313" key="9">
    <source>
        <dbReference type="Proteomes" id="UP001589865"/>
    </source>
</evidence>
<evidence type="ECO:0000256" key="3">
    <source>
        <dbReference type="ARBA" id="ARBA00022741"/>
    </source>
</evidence>
<feature type="domain" description="Carbohydrate kinase PfkB" evidence="7">
    <location>
        <begin position="10"/>
        <end position="295"/>
    </location>
</feature>
<gene>
    <name evidence="8" type="ORF">ACFFGY_07275</name>
</gene>
<accession>A0ABV6JRX4</accession>
<reference evidence="8 9" key="1">
    <citation type="submission" date="2024-09" db="EMBL/GenBank/DDBJ databases">
        <authorList>
            <person name="Sun Q."/>
            <person name="Mori K."/>
        </authorList>
    </citation>
    <scope>NUCLEOTIDE SEQUENCE [LARGE SCALE GENOMIC DNA]</scope>
    <source>
        <strain evidence="8 9">TBRC 5777</strain>
    </source>
</reference>
<name>A0ABV6JRX4_9PROT</name>
<dbReference type="PIRSF" id="PIRSF000535">
    <property type="entry name" value="1PFK/6PFK/LacC"/>
    <property type="match status" value="1"/>
</dbReference>
<organism evidence="8 9">
    <name type="scientific">Roseomonas elaeocarpi</name>
    <dbReference type="NCBI Taxonomy" id="907779"/>
    <lineage>
        <taxon>Bacteria</taxon>
        <taxon>Pseudomonadati</taxon>
        <taxon>Pseudomonadota</taxon>
        <taxon>Alphaproteobacteria</taxon>
        <taxon>Acetobacterales</taxon>
        <taxon>Roseomonadaceae</taxon>
        <taxon>Roseomonas</taxon>
    </lineage>
</organism>
<comment type="similarity">
    <text evidence="1 6">Belongs to the carbohydrate kinase PfkB family.</text>
</comment>
<evidence type="ECO:0000256" key="5">
    <source>
        <dbReference type="ARBA" id="ARBA00022840"/>
    </source>
</evidence>
<evidence type="ECO:0000313" key="8">
    <source>
        <dbReference type="EMBL" id="MFC0408047.1"/>
    </source>
</evidence>
<keyword evidence="3" id="KW-0547">Nucleotide-binding</keyword>
<evidence type="ECO:0000256" key="1">
    <source>
        <dbReference type="ARBA" id="ARBA00010688"/>
    </source>
</evidence>
<keyword evidence="5" id="KW-0067">ATP-binding</keyword>
<dbReference type="InterPro" id="IPR029056">
    <property type="entry name" value="Ribokinase-like"/>
</dbReference>
<keyword evidence="9" id="KW-1185">Reference proteome</keyword>
<comment type="caution">
    <text evidence="8">The sequence shown here is derived from an EMBL/GenBank/DDBJ whole genome shotgun (WGS) entry which is preliminary data.</text>
</comment>
<dbReference type="RefSeq" id="WP_377043785.1">
    <property type="nucleotide sequence ID" value="NZ_JBHLUN010000005.1"/>
</dbReference>
<evidence type="ECO:0000256" key="4">
    <source>
        <dbReference type="ARBA" id="ARBA00022777"/>
    </source>
</evidence>
<evidence type="ECO:0000259" key="7">
    <source>
        <dbReference type="Pfam" id="PF00294"/>
    </source>
</evidence>
<keyword evidence="2 6" id="KW-0808">Transferase</keyword>
<proteinExistence type="inferred from homology"/>
<evidence type="ECO:0000256" key="2">
    <source>
        <dbReference type="ARBA" id="ARBA00022679"/>
    </source>
</evidence>
<dbReference type="Proteomes" id="UP001589865">
    <property type="component" value="Unassembled WGS sequence"/>
</dbReference>
<keyword evidence="4" id="KW-0418">Kinase</keyword>
<dbReference type="SUPFAM" id="SSF53613">
    <property type="entry name" value="Ribokinase-like"/>
    <property type="match status" value="1"/>
</dbReference>
<sequence length="311" mass="32410">MAPRIVTLTLNPAVDLACEAEVIRPTHKIRTTGERHDPGGGGINVSRVVAGFGGETEAIVLAGGPTGQLLEALLDEGGIPRTSIPIAGMTRISQTVLERSTGREYRFVPEGPGLAEAEWRQVLARLETVEGDWIVASGSLPSGVPQDFYAQTARIARRRGQRFALDTSGAALKAALDGDVTLIKPSLSELQSLVGRELPDPADQDRALLQLVRDGAAEIIALTLGADGAVLATNSGVLRLPALKVEVRGAVGAGDSFLAAMVLALANGRSVEDAFAWGIAAGAAAVSRSGTAHPERADVEVLRRQIGTPLE</sequence>
<dbReference type="PANTHER" id="PTHR46566:SF2">
    <property type="entry name" value="ATP-DEPENDENT 6-PHOSPHOFRUCTOKINASE ISOZYME 2"/>
    <property type="match status" value="1"/>
</dbReference>
<dbReference type="Gene3D" id="3.40.1190.20">
    <property type="match status" value="1"/>
</dbReference>
<dbReference type="NCBIfam" id="TIGR03168">
    <property type="entry name" value="1-PFK"/>
    <property type="match status" value="1"/>
</dbReference>
<dbReference type="CDD" id="cd01164">
    <property type="entry name" value="FruK_PfkB_like"/>
    <property type="match status" value="1"/>
</dbReference>
<evidence type="ECO:0000256" key="6">
    <source>
        <dbReference type="PIRNR" id="PIRNR000535"/>
    </source>
</evidence>
<protein>
    <recommendedName>
        <fullName evidence="6">Phosphofructokinase</fullName>
    </recommendedName>
</protein>
<dbReference type="Pfam" id="PF00294">
    <property type="entry name" value="PfkB"/>
    <property type="match status" value="1"/>
</dbReference>
<dbReference type="InterPro" id="IPR017583">
    <property type="entry name" value="Tagatose/fructose_Pkinase"/>
</dbReference>
<dbReference type="InterPro" id="IPR011611">
    <property type="entry name" value="PfkB_dom"/>
</dbReference>
<dbReference type="EMBL" id="JBHLUN010000005">
    <property type="protein sequence ID" value="MFC0408047.1"/>
    <property type="molecule type" value="Genomic_DNA"/>
</dbReference>
<dbReference type="PANTHER" id="PTHR46566">
    <property type="entry name" value="1-PHOSPHOFRUCTOKINASE-RELATED"/>
    <property type="match status" value="1"/>
</dbReference>